<sequence length="132" mass="15482">MRRHFRNNKNLLNSTPRNTCVERSFKLFLTSHPNHTLRGAKTRLAFQTPFLEITAGHPFWQQPFIFPAPNPSAILMNMLPPPKIIQDYMHKGRRLLFFRWNTIIDILAISTLIDICSLYGSENMKKRNAQFL</sequence>
<reference evidence="2 3" key="1">
    <citation type="submission" date="2021-06" db="EMBL/GenBank/DDBJ databases">
        <title>Caerostris extrusa draft genome.</title>
        <authorList>
            <person name="Kono N."/>
            <person name="Arakawa K."/>
        </authorList>
    </citation>
    <scope>NUCLEOTIDE SEQUENCE [LARGE SCALE GENOMIC DNA]</scope>
</reference>
<evidence type="ECO:0000313" key="3">
    <source>
        <dbReference type="Proteomes" id="UP001054945"/>
    </source>
</evidence>
<dbReference type="Proteomes" id="UP001054945">
    <property type="component" value="Unassembled WGS sequence"/>
</dbReference>
<name>A0AAV4TIW7_CAEEX</name>
<keyword evidence="1" id="KW-0812">Transmembrane</keyword>
<keyword evidence="3" id="KW-1185">Reference proteome</keyword>
<protein>
    <submittedName>
        <fullName evidence="2">Uncharacterized protein</fullName>
    </submittedName>
</protein>
<feature type="transmembrane region" description="Helical" evidence="1">
    <location>
        <begin position="96"/>
        <end position="120"/>
    </location>
</feature>
<evidence type="ECO:0000256" key="1">
    <source>
        <dbReference type="SAM" id="Phobius"/>
    </source>
</evidence>
<accession>A0AAV4TIW7</accession>
<organism evidence="2 3">
    <name type="scientific">Caerostris extrusa</name>
    <name type="common">Bark spider</name>
    <name type="synonym">Caerostris bankana</name>
    <dbReference type="NCBI Taxonomy" id="172846"/>
    <lineage>
        <taxon>Eukaryota</taxon>
        <taxon>Metazoa</taxon>
        <taxon>Ecdysozoa</taxon>
        <taxon>Arthropoda</taxon>
        <taxon>Chelicerata</taxon>
        <taxon>Arachnida</taxon>
        <taxon>Araneae</taxon>
        <taxon>Araneomorphae</taxon>
        <taxon>Entelegynae</taxon>
        <taxon>Araneoidea</taxon>
        <taxon>Araneidae</taxon>
        <taxon>Caerostris</taxon>
    </lineage>
</organism>
<comment type="caution">
    <text evidence="2">The sequence shown here is derived from an EMBL/GenBank/DDBJ whole genome shotgun (WGS) entry which is preliminary data.</text>
</comment>
<keyword evidence="1" id="KW-1133">Transmembrane helix</keyword>
<keyword evidence="1" id="KW-0472">Membrane</keyword>
<dbReference type="AlphaFoldDB" id="A0AAV4TIW7"/>
<dbReference type="EMBL" id="BPLR01011362">
    <property type="protein sequence ID" value="GIY46060.1"/>
    <property type="molecule type" value="Genomic_DNA"/>
</dbReference>
<gene>
    <name evidence="2" type="ORF">CEXT_477991</name>
</gene>
<proteinExistence type="predicted"/>
<evidence type="ECO:0000313" key="2">
    <source>
        <dbReference type="EMBL" id="GIY46060.1"/>
    </source>
</evidence>